<evidence type="ECO:0000259" key="4">
    <source>
        <dbReference type="PROSITE" id="PS50850"/>
    </source>
</evidence>
<feature type="transmembrane region" description="Helical" evidence="3">
    <location>
        <begin position="393"/>
        <end position="412"/>
    </location>
</feature>
<dbReference type="OMA" id="WAWLTRF"/>
<dbReference type="GO" id="GO:0022857">
    <property type="term" value="F:transmembrane transporter activity"/>
    <property type="evidence" value="ECO:0007669"/>
    <property type="project" value="InterPro"/>
</dbReference>
<dbReference type="AlphaFoldDB" id="A0A8J5X171"/>
<evidence type="ECO:0000256" key="2">
    <source>
        <dbReference type="SAM" id="MobiDB-lite"/>
    </source>
</evidence>
<gene>
    <name evidence="5" type="ORF">KFE25_009812</name>
</gene>
<feature type="transmembrane region" description="Helical" evidence="3">
    <location>
        <begin position="361"/>
        <end position="381"/>
    </location>
</feature>
<dbReference type="Gene3D" id="1.20.1250.20">
    <property type="entry name" value="MFS general substrate transporter like domains"/>
    <property type="match status" value="2"/>
</dbReference>
<feature type="transmembrane region" description="Helical" evidence="3">
    <location>
        <begin position="419"/>
        <end position="436"/>
    </location>
</feature>
<dbReference type="OrthoDB" id="28755at2759"/>
<keyword evidence="3" id="KW-0472">Membrane</keyword>
<dbReference type="InterPro" id="IPR011701">
    <property type="entry name" value="MFS"/>
</dbReference>
<evidence type="ECO:0000256" key="3">
    <source>
        <dbReference type="SAM" id="Phobius"/>
    </source>
</evidence>
<evidence type="ECO:0000256" key="1">
    <source>
        <dbReference type="ARBA" id="ARBA00004141"/>
    </source>
</evidence>
<comment type="caution">
    <text evidence="5">The sequence shown here is derived from an EMBL/GenBank/DDBJ whole genome shotgun (WGS) entry which is preliminary data.</text>
</comment>
<protein>
    <recommendedName>
        <fullName evidence="4">Major facilitator superfamily (MFS) profile domain-containing protein</fullName>
    </recommendedName>
</protein>
<dbReference type="SUPFAM" id="SSF103473">
    <property type="entry name" value="MFS general substrate transporter"/>
    <property type="match status" value="1"/>
</dbReference>
<dbReference type="PANTHER" id="PTHR23528">
    <property type="match status" value="1"/>
</dbReference>
<dbReference type="InterPro" id="IPR020846">
    <property type="entry name" value="MFS_dom"/>
</dbReference>
<dbReference type="GO" id="GO:0016020">
    <property type="term" value="C:membrane"/>
    <property type="evidence" value="ECO:0007669"/>
    <property type="project" value="UniProtKB-SubCell"/>
</dbReference>
<dbReference type="Pfam" id="PF07690">
    <property type="entry name" value="MFS_1"/>
    <property type="match status" value="1"/>
</dbReference>
<keyword evidence="6" id="KW-1185">Reference proteome</keyword>
<feature type="region of interest" description="Disordered" evidence="2">
    <location>
        <begin position="24"/>
        <end position="53"/>
    </location>
</feature>
<keyword evidence="3" id="KW-0812">Transmembrane</keyword>
<comment type="subcellular location">
    <subcellularLocation>
        <location evidence="1">Membrane</location>
        <topology evidence="1">Multi-pass membrane protein</topology>
    </subcellularLocation>
</comment>
<sequence length="520" mass="54334">MDRGRSSLLFAFDVKDLGGDARALGGAPTTAATSDVEKAGPPLGRRGQAAPGEAAPCADSFVTAAEPRRADERADEAMIVSYELLSTGERKREFSQPVLPRVGPCGLVLVNAAWFASSFNWFLLLIVLVPSQVAAIVGQERKGSAIGLVLGASTPVVLVGAPLVGLLSDRVRSSFGRRRPIMLPGAFVFAGVLLGLVSTPHSLVTYGVLYTALRAAELLISAPFNGLIADLTPPELRGLASGIMGAASNIGNFAGAAVGIQYVALGPVRTASGMGVVMVAAMAATCLAAPEASTAAQPAAHPLRLRRVLLDLASPLRDADFAWVFATRLIFQMGVYTVQEFLQFYFRDAVELPAGMGAETAVSYGMLCLMTAAMLTAAAGGALTDLLGGRRKILVYAAGALMCASCMAVVLLGRSMRVTLLLLTIFGLGYGCYLAVDFAMVLDVLPHPDDAAKDMAVWSIALTLPQMLATPIGGLVLDEVQRRALESDPDSILGYKCVFTLAAAYLLLSTVLVSNIKGVR</sequence>
<reference evidence="5" key="1">
    <citation type="submission" date="2021-05" db="EMBL/GenBank/DDBJ databases">
        <title>The genome of the haptophyte Pavlova lutheri (Diacronema luteri, Pavlovales) - a model for lipid biosynthesis in eukaryotic algae.</title>
        <authorList>
            <person name="Hulatt C.J."/>
            <person name="Posewitz M.C."/>
        </authorList>
    </citation>
    <scope>NUCLEOTIDE SEQUENCE</scope>
    <source>
        <strain evidence="5">NIVA-4/92</strain>
    </source>
</reference>
<feature type="transmembrane region" description="Helical" evidence="3">
    <location>
        <begin position="187"/>
        <end position="209"/>
    </location>
</feature>
<feature type="domain" description="Major facilitator superfamily (MFS) profile" evidence="4">
    <location>
        <begin position="106"/>
        <end position="520"/>
    </location>
</feature>
<evidence type="ECO:0000313" key="6">
    <source>
        <dbReference type="Proteomes" id="UP000751190"/>
    </source>
</evidence>
<feature type="transmembrane region" description="Helical" evidence="3">
    <location>
        <begin position="145"/>
        <end position="167"/>
    </location>
</feature>
<keyword evidence="3" id="KW-1133">Transmembrane helix</keyword>
<proteinExistence type="predicted"/>
<feature type="transmembrane region" description="Helical" evidence="3">
    <location>
        <begin position="498"/>
        <end position="516"/>
    </location>
</feature>
<organism evidence="5 6">
    <name type="scientific">Diacronema lutheri</name>
    <name type="common">Unicellular marine alga</name>
    <name type="synonym">Monochrysis lutheri</name>
    <dbReference type="NCBI Taxonomy" id="2081491"/>
    <lineage>
        <taxon>Eukaryota</taxon>
        <taxon>Haptista</taxon>
        <taxon>Haptophyta</taxon>
        <taxon>Pavlovophyceae</taxon>
        <taxon>Pavlovales</taxon>
        <taxon>Pavlovaceae</taxon>
        <taxon>Diacronema</taxon>
    </lineage>
</organism>
<dbReference type="InterPro" id="IPR036259">
    <property type="entry name" value="MFS_trans_sf"/>
</dbReference>
<dbReference type="PROSITE" id="PS50850">
    <property type="entry name" value="MFS"/>
    <property type="match status" value="1"/>
</dbReference>
<dbReference type="PANTHER" id="PTHR23528:SF1">
    <property type="entry name" value="MAJOR FACILITATOR SUPERFAMILY (MFS) PROFILE DOMAIN-CONTAINING PROTEIN"/>
    <property type="match status" value="1"/>
</dbReference>
<accession>A0A8J5X171</accession>
<evidence type="ECO:0000313" key="5">
    <source>
        <dbReference type="EMBL" id="KAG8457233.1"/>
    </source>
</evidence>
<feature type="transmembrane region" description="Helical" evidence="3">
    <location>
        <begin position="456"/>
        <end position="477"/>
    </location>
</feature>
<name>A0A8J5X171_DIALT</name>
<feature type="transmembrane region" description="Helical" evidence="3">
    <location>
        <begin position="121"/>
        <end position="138"/>
    </location>
</feature>
<dbReference type="Proteomes" id="UP000751190">
    <property type="component" value="Unassembled WGS sequence"/>
</dbReference>
<dbReference type="EMBL" id="JAGTXO010000077">
    <property type="protein sequence ID" value="KAG8457233.1"/>
    <property type="molecule type" value="Genomic_DNA"/>
</dbReference>